<gene>
    <name evidence="2" type="ordered locus">MSU_0249</name>
</gene>
<feature type="compositionally biased region" description="Basic and acidic residues" evidence="1">
    <location>
        <begin position="34"/>
        <end position="60"/>
    </location>
</feature>
<protein>
    <submittedName>
        <fullName evidence="2">Uncharacterized protein</fullName>
    </submittedName>
</protein>
<evidence type="ECO:0000313" key="3">
    <source>
        <dbReference type="Proteomes" id="UP000007484"/>
    </source>
</evidence>
<proteinExistence type="predicted"/>
<evidence type="ECO:0000313" key="2">
    <source>
        <dbReference type="EMBL" id="ADX97793.1"/>
    </source>
</evidence>
<dbReference type="KEGG" id="mss:MSU_0249"/>
<keyword evidence="3" id="KW-1185">Reference proteome</keyword>
<dbReference type="AlphaFoldDB" id="F0QQM3"/>
<feature type="compositionally biased region" description="Basic and acidic residues" evidence="1">
    <location>
        <begin position="81"/>
        <end position="109"/>
    </location>
</feature>
<name>F0QQM3_MYCSL</name>
<feature type="compositionally biased region" description="Acidic residues" evidence="1">
    <location>
        <begin position="141"/>
        <end position="174"/>
    </location>
</feature>
<dbReference type="STRING" id="768700.MSU_0249"/>
<feature type="region of interest" description="Disordered" evidence="1">
    <location>
        <begin position="34"/>
        <end position="174"/>
    </location>
</feature>
<dbReference type="RefSeq" id="WP_013609741.1">
    <property type="nucleotide sequence ID" value="NC_015155.1"/>
</dbReference>
<dbReference type="HOGENOM" id="CLU_071808_0_0_14"/>
<dbReference type="EMBL" id="CP002525">
    <property type="protein sequence ID" value="ADX97793.1"/>
    <property type="molecule type" value="Genomic_DNA"/>
</dbReference>
<sequence>MSIFVLSKGIAAISTIGGALLGGYFATTQLREEEKEKTIVLEKEDPSKPEIEKIPEEPRGSPELQGNPISGTESDVGVNQGRREDEVDQKKVNDQHDTKDEGSSNDLERNLTGQDVELTDSRLLKELEGTTNFETSSGKEDLEESDEVNEESEEEFDEFEDDYEVSGEDDEEEMSRELKIVDYIKTGNENRDWTEQGPICEKWIRSGENNHSISREKNIGECNNLINQKIPKQEEQLLLSWLDVDRVKAKKVLEHYGLWKTGIRFKDEKRKNWQINNWSCSRKSFGNHRFIITCDYYPETK</sequence>
<evidence type="ECO:0000256" key="1">
    <source>
        <dbReference type="SAM" id="MobiDB-lite"/>
    </source>
</evidence>
<accession>F0QQM3</accession>
<organism evidence="2 3">
    <name type="scientific">Mycoplasma suis (strain Illinois)</name>
    <dbReference type="NCBI Taxonomy" id="768700"/>
    <lineage>
        <taxon>Bacteria</taxon>
        <taxon>Bacillati</taxon>
        <taxon>Mycoplasmatota</taxon>
        <taxon>Mollicutes</taxon>
        <taxon>Mycoplasmataceae</taxon>
        <taxon>Mycoplasma</taxon>
    </lineage>
</organism>
<reference evidence="2 3" key="1">
    <citation type="journal article" date="2011" name="J. Bacteriol.">
        <title>Complete genome sequences of two hemotropic Mycoplasmas, Mycoplasma haemofelis strain Ohio2 and Mycoplasma suis strain Illinois.</title>
        <authorList>
            <person name="Messick J.B."/>
            <person name="Santos A.P."/>
            <person name="Guimaraes A.M."/>
        </authorList>
    </citation>
    <scope>NUCLEOTIDE SEQUENCE [LARGE SCALE GENOMIC DNA]</scope>
    <source>
        <strain evidence="2 3">Illinois</strain>
    </source>
</reference>
<feature type="compositionally biased region" description="Basic and acidic residues" evidence="1">
    <location>
        <begin position="119"/>
        <end position="128"/>
    </location>
</feature>
<dbReference type="Proteomes" id="UP000007484">
    <property type="component" value="Chromosome"/>
</dbReference>